<evidence type="ECO:0000259" key="1">
    <source>
        <dbReference type="Pfam" id="PF01467"/>
    </source>
</evidence>
<dbReference type="EMBL" id="CAJOBC010083891">
    <property type="protein sequence ID" value="CAF4308419.1"/>
    <property type="molecule type" value="Genomic_DNA"/>
</dbReference>
<dbReference type="SUPFAM" id="SSF52374">
    <property type="entry name" value="Nucleotidylyl transferase"/>
    <property type="match status" value="1"/>
</dbReference>
<evidence type="ECO:0000313" key="3">
    <source>
        <dbReference type="EMBL" id="CAF1429070.1"/>
    </source>
</evidence>
<name>A0A815N4C3_9BILA</name>
<evidence type="ECO:0000313" key="5">
    <source>
        <dbReference type="EMBL" id="CAF4308419.1"/>
    </source>
</evidence>
<dbReference type="GO" id="GO:0000309">
    <property type="term" value="F:nicotinamide-nucleotide adenylyltransferase activity"/>
    <property type="evidence" value="ECO:0007669"/>
    <property type="project" value="TreeGrafter"/>
</dbReference>
<dbReference type="GO" id="GO:0004515">
    <property type="term" value="F:nicotinate-nucleotide adenylyltransferase activity"/>
    <property type="evidence" value="ECO:0007669"/>
    <property type="project" value="TreeGrafter"/>
</dbReference>
<dbReference type="Proteomes" id="UP000681722">
    <property type="component" value="Unassembled WGS sequence"/>
</dbReference>
<evidence type="ECO:0000313" key="2">
    <source>
        <dbReference type="EMBL" id="CAF1380574.1"/>
    </source>
</evidence>
<organism evidence="3 6">
    <name type="scientific">Didymodactylos carnosus</name>
    <dbReference type="NCBI Taxonomy" id="1234261"/>
    <lineage>
        <taxon>Eukaryota</taxon>
        <taxon>Metazoa</taxon>
        <taxon>Spiralia</taxon>
        <taxon>Gnathifera</taxon>
        <taxon>Rotifera</taxon>
        <taxon>Eurotatoria</taxon>
        <taxon>Bdelloidea</taxon>
        <taxon>Philodinida</taxon>
        <taxon>Philodinidae</taxon>
        <taxon>Didymodactylos</taxon>
    </lineage>
</organism>
<dbReference type="Proteomes" id="UP000663829">
    <property type="component" value="Unassembled WGS sequence"/>
</dbReference>
<accession>A0A815N4C3</accession>
<dbReference type="EMBL" id="CAJNOK010024720">
    <property type="protein sequence ID" value="CAF1380574.1"/>
    <property type="molecule type" value="Genomic_DNA"/>
</dbReference>
<dbReference type="AlphaFoldDB" id="A0A815N4C3"/>
<comment type="caution">
    <text evidence="3">The sequence shown here is derived from an EMBL/GenBank/DDBJ whole genome shotgun (WGS) entry which is preliminary data.</text>
</comment>
<dbReference type="Proteomes" id="UP000677228">
    <property type="component" value="Unassembled WGS sequence"/>
</dbReference>
<dbReference type="PANTHER" id="PTHR12039:SF0">
    <property type="entry name" value="NICOTINAMIDE-NUCLEOTIDE ADENYLYLTRANSFERASE"/>
    <property type="match status" value="1"/>
</dbReference>
<dbReference type="InterPro" id="IPR051182">
    <property type="entry name" value="Euk_NMN_adenylyltrnsfrase"/>
</dbReference>
<feature type="domain" description="Cytidyltransferase-like" evidence="1">
    <location>
        <begin position="2"/>
        <end position="199"/>
    </location>
</feature>
<sequence>MTGSFNPIHPLHLQNLQCVKDYLETEHQPAWNVLAGYISPTHDEYVHSKLRDPAWIPARDRCQLCEEAIDDVTINHQEQKLPSWVSVTRGESEWADGFVDFAPVTENFRDFLNDTLVEQEKVLKYRLSVIYVCGLDHFNKCSDVRKMAELDNIIPAVVFRSGNDEQMISRSCKSSRVIYIPLTKQREKSLDVSSTQIREHFQNPSAKFIIPGHRSLNFGFRSRANISASNDVLFIEIR</sequence>
<dbReference type="Pfam" id="PF01467">
    <property type="entry name" value="CTP_transf_like"/>
    <property type="match status" value="1"/>
</dbReference>
<dbReference type="InterPro" id="IPR014729">
    <property type="entry name" value="Rossmann-like_a/b/a_fold"/>
</dbReference>
<dbReference type="GO" id="GO:0009435">
    <property type="term" value="P:NAD+ biosynthetic process"/>
    <property type="evidence" value="ECO:0007669"/>
    <property type="project" value="TreeGrafter"/>
</dbReference>
<gene>
    <name evidence="3" type="ORF">GPM918_LOCUS33935</name>
    <name evidence="2" type="ORF">OVA965_LOCUS32087</name>
    <name evidence="5" type="ORF">SRO942_LOCUS34629</name>
    <name evidence="4" type="ORF">TMI583_LOCUS32937</name>
</gene>
<dbReference type="Gene3D" id="3.40.50.620">
    <property type="entry name" value="HUPs"/>
    <property type="match status" value="1"/>
</dbReference>
<dbReference type="EMBL" id="CAJOBA010046409">
    <property type="protein sequence ID" value="CAF4188966.1"/>
    <property type="molecule type" value="Genomic_DNA"/>
</dbReference>
<dbReference type="EMBL" id="CAJNOQ010018458">
    <property type="protein sequence ID" value="CAF1429070.1"/>
    <property type="molecule type" value="Genomic_DNA"/>
</dbReference>
<dbReference type="Proteomes" id="UP000682733">
    <property type="component" value="Unassembled WGS sequence"/>
</dbReference>
<dbReference type="OrthoDB" id="422187at2759"/>
<dbReference type="PANTHER" id="PTHR12039">
    <property type="entry name" value="NICOTINAMIDE MONONUCLEOTIDE ADENYLYLTRANSFERASE"/>
    <property type="match status" value="1"/>
</dbReference>
<dbReference type="InterPro" id="IPR004821">
    <property type="entry name" value="Cyt_trans-like"/>
</dbReference>
<reference evidence="3" key="1">
    <citation type="submission" date="2021-02" db="EMBL/GenBank/DDBJ databases">
        <authorList>
            <person name="Nowell W R."/>
        </authorList>
    </citation>
    <scope>NUCLEOTIDE SEQUENCE</scope>
</reference>
<evidence type="ECO:0000313" key="4">
    <source>
        <dbReference type="EMBL" id="CAF4188966.1"/>
    </source>
</evidence>
<proteinExistence type="predicted"/>
<keyword evidence="6" id="KW-1185">Reference proteome</keyword>
<evidence type="ECO:0000313" key="6">
    <source>
        <dbReference type="Proteomes" id="UP000663829"/>
    </source>
</evidence>
<protein>
    <recommendedName>
        <fullName evidence="1">Cytidyltransferase-like domain-containing protein</fullName>
    </recommendedName>
</protein>